<dbReference type="GO" id="GO:0003855">
    <property type="term" value="F:3-dehydroquinate dehydratase activity"/>
    <property type="evidence" value="ECO:0007669"/>
    <property type="project" value="UniProtKB-UniRule"/>
</dbReference>
<accession>A0A3N4W337</accession>
<dbReference type="InterPro" id="IPR018509">
    <property type="entry name" value="DHquinase_II_CS"/>
</dbReference>
<dbReference type="EC" id="4.2.1.10" evidence="6 8"/>
<keyword evidence="8" id="KW-0028">Amino-acid biosynthesis</keyword>
<name>A0A3N4W337_9PAST</name>
<evidence type="ECO:0000256" key="5">
    <source>
        <dbReference type="ARBA" id="ARBA00011193"/>
    </source>
</evidence>
<dbReference type="OrthoDB" id="9790793at2"/>
<evidence type="ECO:0000256" key="11">
    <source>
        <dbReference type="PIRSR" id="PIRSR001399-3"/>
    </source>
</evidence>
<sequence length="151" mass="17248">MKKMLLLNGPNLNMLGKREPHIYGKATLENIEQHLQRLASERGVELECFQTNSEHLLIERIHQAFQVVDFIIINPAAFTHTSVALRDALLAVAIPFVEVHLSNVHSREPFRHHSYLSDIAQGVICGLGVKSYEYGLDYALNFFKYQVIDNF</sequence>
<dbReference type="InterPro" id="IPR036441">
    <property type="entry name" value="DHquinase_II_sf"/>
</dbReference>
<comment type="caution">
    <text evidence="12">The sequence shown here is derived from an EMBL/GenBank/DDBJ whole genome shotgun (WGS) entry which is preliminary data.</text>
</comment>
<feature type="active site" description="Proton donor" evidence="8 9">
    <location>
        <position position="100"/>
    </location>
</feature>
<gene>
    <name evidence="8" type="primary">aroQ</name>
    <name evidence="12" type="ORF">EDC46_1072</name>
</gene>
<comment type="catalytic activity">
    <reaction evidence="1 8">
        <text>3-dehydroquinate = 3-dehydroshikimate + H2O</text>
        <dbReference type="Rhea" id="RHEA:21096"/>
        <dbReference type="ChEBI" id="CHEBI:15377"/>
        <dbReference type="ChEBI" id="CHEBI:16630"/>
        <dbReference type="ChEBI" id="CHEBI:32364"/>
        <dbReference type="EC" id="4.2.1.10"/>
    </reaction>
</comment>
<evidence type="ECO:0000256" key="4">
    <source>
        <dbReference type="ARBA" id="ARBA00011037"/>
    </source>
</evidence>
<evidence type="ECO:0000256" key="3">
    <source>
        <dbReference type="ARBA" id="ARBA00004902"/>
    </source>
</evidence>
<dbReference type="NCBIfam" id="NF003804">
    <property type="entry name" value="PRK05395.1-1"/>
    <property type="match status" value="1"/>
</dbReference>
<dbReference type="UniPathway" id="UPA00053">
    <property type="reaction ID" value="UER00086"/>
</dbReference>
<evidence type="ECO:0000256" key="10">
    <source>
        <dbReference type="PIRSR" id="PIRSR001399-2"/>
    </source>
</evidence>
<dbReference type="PANTHER" id="PTHR21272">
    <property type="entry name" value="CATABOLIC 3-DEHYDROQUINASE"/>
    <property type="match status" value="1"/>
</dbReference>
<dbReference type="PIRSF" id="PIRSF001399">
    <property type="entry name" value="DHquinase_II"/>
    <property type="match status" value="1"/>
</dbReference>
<keyword evidence="13" id="KW-1185">Reference proteome</keyword>
<evidence type="ECO:0000313" key="12">
    <source>
        <dbReference type="EMBL" id="RPE83867.1"/>
    </source>
</evidence>
<evidence type="ECO:0000256" key="1">
    <source>
        <dbReference type="ARBA" id="ARBA00001864"/>
    </source>
</evidence>
<dbReference type="NCBIfam" id="NF003806">
    <property type="entry name" value="PRK05395.1-3"/>
    <property type="match status" value="1"/>
</dbReference>
<dbReference type="NCBIfam" id="TIGR01088">
    <property type="entry name" value="aroQ"/>
    <property type="match status" value="1"/>
</dbReference>
<feature type="binding site" evidence="8 10">
    <location>
        <position position="74"/>
    </location>
    <ligand>
        <name>substrate</name>
    </ligand>
</feature>
<evidence type="ECO:0000313" key="13">
    <source>
        <dbReference type="Proteomes" id="UP000281691"/>
    </source>
</evidence>
<reference evidence="12 13" key="1">
    <citation type="submission" date="2018-11" db="EMBL/GenBank/DDBJ databases">
        <title>Genomic Encyclopedia of Type Strains, Phase IV (KMG-IV): sequencing the most valuable type-strain genomes for metagenomic binning, comparative biology and taxonomic classification.</title>
        <authorList>
            <person name="Goeker M."/>
        </authorList>
    </citation>
    <scope>NUCLEOTIDE SEQUENCE [LARGE SCALE GENOMIC DNA]</scope>
    <source>
        <strain evidence="12 13">DSM 27238</strain>
    </source>
</reference>
<feature type="site" description="Transition state stabilizer" evidence="8 11">
    <location>
        <position position="18"/>
    </location>
</feature>
<dbReference type="EMBL" id="RKQP01000002">
    <property type="protein sequence ID" value="RPE83867.1"/>
    <property type="molecule type" value="Genomic_DNA"/>
</dbReference>
<feature type="binding site" evidence="8 10">
    <location>
        <begin position="101"/>
        <end position="102"/>
    </location>
    <ligand>
        <name>substrate</name>
    </ligand>
</feature>
<dbReference type="CDD" id="cd00466">
    <property type="entry name" value="DHQase_II"/>
    <property type="match status" value="1"/>
</dbReference>
<feature type="active site" description="Proton acceptor" evidence="8 9">
    <location>
        <position position="23"/>
    </location>
</feature>
<keyword evidence="7 8" id="KW-0456">Lyase</keyword>
<dbReference type="GO" id="GO:0019631">
    <property type="term" value="P:quinate catabolic process"/>
    <property type="evidence" value="ECO:0007669"/>
    <property type="project" value="TreeGrafter"/>
</dbReference>
<comment type="pathway">
    <text evidence="3 8">Metabolic intermediate biosynthesis; chorismate biosynthesis; chorismate from D-erythrose 4-phosphate and phosphoenolpyruvate: step 3/7.</text>
</comment>
<organism evidence="12 13">
    <name type="scientific">Vespertiliibacter pulmonis</name>
    <dbReference type="NCBI Taxonomy" id="1443036"/>
    <lineage>
        <taxon>Bacteria</taxon>
        <taxon>Pseudomonadati</taxon>
        <taxon>Pseudomonadota</taxon>
        <taxon>Gammaproteobacteria</taxon>
        <taxon>Pasteurellales</taxon>
        <taxon>Pasteurellaceae</taxon>
        <taxon>Vespertiliibacter</taxon>
    </lineage>
</organism>
<dbReference type="NCBIfam" id="NF003807">
    <property type="entry name" value="PRK05395.1-4"/>
    <property type="match status" value="1"/>
</dbReference>
<comment type="similarity">
    <text evidence="4 8">Belongs to the type-II 3-dehydroquinase family.</text>
</comment>
<evidence type="ECO:0000256" key="6">
    <source>
        <dbReference type="ARBA" id="ARBA00012060"/>
    </source>
</evidence>
<dbReference type="GO" id="GO:0009423">
    <property type="term" value="P:chorismate biosynthetic process"/>
    <property type="evidence" value="ECO:0007669"/>
    <property type="project" value="UniProtKB-UniRule"/>
</dbReference>
<feature type="binding site" evidence="8 10">
    <location>
        <position position="87"/>
    </location>
    <ligand>
        <name>substrate</name>
    </ligand>
</feature>
<dbReference type="InterPro" id="IPR001874">
    <property type="entry name" value="DHquinase_II"/>
</dbReference>
<dbReference type="HAMAP" id="MF_00169">
    <property type="entry name" value="AroQ"/>
    <property type="match status" value="1"/>
</dbReference>
<dbReference type="GO" id="GO:0009073">
    <property type="term" value="P:aromatic amino acid family biosynthetic process"/>
    <property type="evidence" value="ECO:0007669"/>
    <property type="project" value="UniProtKB-KW"/>
</dbReference>
<evidence type="ECO:0000256" key="7">
    <source>
        <dbReference type="ARBA" id="ARBA00023239"/>
    </source>
</evidence>
<comment type="function">
    <text evidence="2 8">Catalyzes a trans-dehydration via an enolate intermediate.</text>
</comment>
<proteinExistence type="inferred from homology"/>
<dbReference type="Proteomes" id="UP000281691">
    <property type="component" value="Unassembled WGS sequence"/>
</dbReference>
<dbReference type="GO" id="GO:0008652">
    <property type="term" value="P:amino acid biosynthetic process"/>
    <property type="evidence" value="ECO:0007669"/>
    <property type="project" value="UniProtKB-KW"/>
</dbReference>
<evidence type="ECO:0000256" key="9">
    <source>
        <dbReference type="PIRSR" id="PIRSR001399-1"/>
    </source>
</evidence>
<feature type="binding site" evidence="8 10">
    <location>
        <position position="111"/>
    </location>
    <ligand>
        <name>substrate</name>
    </ligand>
</feature>
<evidence type="ECO:0000256" key="8">
    <source>
        <dbReference type="HAMAP-Rule" id="MF_00169"/>
    </source>
</evidence>
<dbReference type="Pfam" id="PF01220">
    <property type="entry name" value="DHquinase_II"/>
    <property type="match status" value="1"/>
</dbReference>
<dbReference type="PANTHER" id="PTHR21272:SF3">
    <property type="entry name" value="CATABOLIC 3-DEHYDROQUINASE"/>
    <property type="match status" value="1"/>
</dbReference>
<dbReference type="SUPFAM" id="SSF52304">
    <property type="entry name" value="Type II 3-dehydroquinate dehydratase"/>
    <property type="match status" value="1"/>
</dbReference>
<protein>
    <recommendedName>
        <fullName evidence="6 8">3-dehydroquinate dehydratase</fullName>
        <shortName evidence="8">3-dehydroquinase</shortName>
        <ecNumber evidence="6 8">4.2.1.10</ecNumber>
    </recommendedName>
    <alternativeName>
        <fullName evidence="8">Type II DHQase</fullName>
    </alternativeName>
</protein>
<keyword evidence="8" id="KW-0057">Aromatic amino acid biosynthesis</keyword>
<dbReference type="PROSITE" id="PS01029">
    <property type="entry name" value="DEHYDROQUINASE_II"/>
    <property type="match status" value="1"/>
</dbReference>
<dbReference type="Gene3D" id="3.40.50.9100">
    <property type="entry name" value="Dehydroquinase, class II"/>
    <property type="match status" value="1"/>
</dbReference>
<dbReference type="AlphaFoldDB" id="A0A3N4W337"/>
<comment type="subunit">
    <text evidence="5 8">Homododecamer.</text>
</comment>
<feature type="binding site" evidence="8 10">
    <location>
        <position position="80"/>
    </location>
    <ligand>
        <name>substrate</name>
    </ligand>
</feature>
<dbReference type="RefSeq" id="WP_124211236.1">
    <property type="nucleotide sequence ID" value="NZ_CP016615.1"/>
</dbReference>
<dbReference type="NCBIfam" id="NF003805">
    <property type="entry name" value="PRK05395.1-2"/>
    <property type="match status" value="1"/>
</dbReference>
<evidence type="ECO:0000256" key="2">
    <source>
        <dbReference type="ARBA" id="ARBA00003924"/>
    </source>
</evidence>